<dbReference type="InterPro" id="IPR036390">
    <property type="entry name" value="WH_DNA-bd_sf"/>
</dbReference>
<reference evidence="5" key="1">
    <citation type="submission" date="2018-06" db="EMBL/GenBank/DDBJ databases">
        <authorList>
            <person name="Zhirakovskaya E."/>
        </authorList>
    </citation>
    <scope>NUCLEOTIDE SEQUENCE</scope>
</reference>
<dbReference type="InterPro" id="IPR036388">
    <property type="entry name" value="WH-like_DNA-bd_sf"/>
</dbReference>
<sequence length="141" mass="15941">MDSTDQKLINLLKNNGRESTTALARKLGLSRSTVQDRISRLEDRGIIAGYTIRFNEDYRRRQITAHVLIQLNPKFADQILQNLRKIPLIKAVYAVSGIYDMIALVKAETTEDIDSTLDDIGRMDGIKKTTSSIVLSTKFEI</sequence>
<evidence type="ECO:0000256" key="3">
    <source>
        <dbReference type="ARBA" id="ARBA00023163"/>
    </source>
</evidence>
<dbReference type="PANTHER" id="PTHR30154:SF53">
    <property type="entry name" value="HTH-TYPE TRANSCRIPTIONAL REGULATOR LRPC"/>
    <property type="match status" value="1"/>
</dbReference>
<dbReference type="Pfam" id="PF13404">
    <property type="entry name" value="HTH_AsnC-type"/>
    <property type="match status" value="1"/>
</dbReference>
<evidence type="ECO:0000256" key="2">
    <source>
        <dbReference type="ARBA" id="ARBA00023125"/>
    </source>
</evidence>
<proteinExistence type="predicted"/>
<evidence type="ECO:0000259" key="4">
    <source>
        <dbReference type="PROSITE" id="PS50956"/>
    </source>
</evidence>
<dbReference type="PROSITE" id="PS00519">
    <property type="entry name" value="HTH_ASNC_1"/>
    <property type="match status" value="1"/>
</dbReference>
<evidence type="ECO:0000256" key="1">
    <source>
        <dbReference type="ARBA" id="ARBA00023015"/>
    </source>
</evidence>
<protein>
    <submittedName>
        <fullName evidence="5">Transcriptional regulator, AsnC family</fullName>
    </submittedName>
</protein>
<accession>A0A3B0RNJ2</accession>
<dbReference type="Gene3D" id="1.10.10.10">
    <property type="entry name" value="Winged helix-like DNA-binding domain superfamily/Winged helix DNA-binding domain"/>
    <property type="match status" value="1"/>
</dbReference>
<organism evidence="5">
    <name type="scientific">hydrothermal vent metagenome</name>
    <dbReference type="NCBI Taxonomy" id="652676"/>
    <lineage>
        <taxon>unclassified sequences</taxon>
        <taxon>metagenomes</taxon>
        <taxon>ecological metagenomes</taxon>
    </lineage>
</organism>
<keyword evidence="2" id="KW-0238">DNA-binding</keyword>
<evidence type="ECO:0000313" key="5">
    <source>
        <dbReference type="EMBL" id="VAV90196.1"/>
    </source>
</evidence>
<gene>
    <name evidence="5" type="ORF">MNBD_ALPHA01-1951</name>
</gene>
<dbReference type="PANTHER" id="PTHR30154">
    <property type="entry name" value="LEUCINE-RESPONSIVE REGULATORY PROTEIN"/>
    <property type="match status" value="1"/>
</dbReference>
<dbReference type="Gene3D" id="3.30.70.920">
    <property type="match status" value="1"/>
</dbReference>
<dbReference type="GO" id="GO:0043200">
    <property type="term" value="P:response to amino acid"/>
    <property type="evidence" value="ECO:0007669"/>
    <property type="project" value="TreeGrafter"/>
</dbReference>
<feature type="domain" description="HTH asnC-type" evidence="4">
    <location>
        <begin position="1"/>
        <end position="67"/>
    </location>
</feature>
<keyword evidence="3" id="KW-0804">Transcription</keyword>
<dbReference type="SUPFAM" id="SSF54909">
    <property type="entry name" value="Dimeric alpha+beta barrel"/>
    <property type="match status" value="1"/>
</dbReference>
<dbReference type="PROSITE" id="PS50956">
    <property type="entry name" value="HTH_ASNC_2"/>
    <property type="match status" value="1"/>
</dbReference>
<dbReference type="GO" id="GO:0005829">
    <property type="term" value="C:cytosol"/>
    <property type="evidence" value="ECO:0007669"/>
    <property type="project" value="TreeGrafter"/>
</dbReference>
<dbReference type="CDD" id="cd00090">
    <property type="entry name" value="HTH_ARSR"/>
    <property type="match status" value="1"/>
</dbReference>
<name>A0A3B0RNJ2_9ZZZZ</name>
<dbReference type="InterPro" id="IPR019888">
    <property type="entry name" value="Tscrpt_reg_AsnC-like"/>
</dbReference>
<dbReference type="InterPro" id="IPR011991">
    <property type="entry name" value="ArsR-like_HTH"/>
</dbReference>
<dbReference type="Pfam" id="PF01037">
    <property type="entry name" value="AsnC_trans_reg"/>
    <property type="match status" value="1"/>
</dbReference>
<dbReference type="InterPro" id="IPR019885">
    <property type="entry name" value="Tscrpt_reg_HTH_AsnC-type_CS"/>
</dbReference>
<dbReference type="AlphaFoldDB" id="A0A3B0RNJ2"/>
<dbReference type="InterPro" id="IPR019887">
    <property type="entry name" value="Tscrpt_reg_AsnC/Lrp_C"/>
</dbReference>
<dbReference type="InterPro" id="IPR011008">
    <property type="entry name" value="Dimeric_a/b-barrel"/>
</dbReference>
<keyword evidence="1" id="KW-0805">Transcription regulation</keyword>
<dbReference type="InterPro" id="IPR000485">
    <property type="entry name" value="AsnC-type_HTH_dom"/>
</dbReference>
<dbReference type="GO" id="GO:0043565">
    <property type="term" value="F:sequence-specific DNA binding"/>
    <property type="evidence" value="ECO:0007669"/>
    <property type="project" value="InterPro"/>
</dbReference>
<dbReference type="EMBL" id="UOEJ01000006">
    <property type="protein sequence ID" value="VAV90196.1"/>
    <property type="molecule type" value="Genomic_DNA"/>
</dbReference>
<dbReference type="PRINTS" id="PR00033">
    <property type="entry name" value="HTHASNC"/>
</dbReference>
<dbReference type="SUPFAM" id="SSF46785">
    <property type="entry name" value="Winged helix' DNA-binding domain"/>
    <property type="match status" value="1"/>
</dbReference>
<dbReference type="SMART" id="SM00344">
    <property type="entry name" value="HTH_ASNC"/>
    <property type="match status" value="1"/>
</dbReference>